<dbReference type="PATRIC" id="fig|754436.4.peg.79"/>
<keyword evidence="2" id="KW-1185">Reference proteome</keyword>
<name>A0A0J1GTF3_9GAMM</name>
<organism evidence="1 2">
    <name type="scientific">Photobacterium aphoticum</name>
    <dbReference type="NCBI Taxonomy" id="754436"/>
    <lineage>
        <taxon>Bacteria</taxon>
        <taxon>Pseudomonadati</taxon>
        <taxon>Pseudomonadota</taxon>
        <taxon>Gammaproteobacteria</taxon>
        <taxon>Vibrionales</taxon>
        <taxon>Vibrionaceae</taxon>
        <taxon>Photobacterium</taxon>
    </lineage>
</organism>
<evidence type="ECO:0000313" key="1">
    <source>
        <dbReference type="EMBL" id="KLV03025.1"/>
    </source>
</evidence>
<dbReference type="RefSeq" id="WP_047872371.1">
    <property type="nucleotide sequence ID" value="NZ_BMYC01000020.1"/>
</dbReference>
<protein>
    <submittedName>
        <fullName evidence="1">Uncharacterized protein</fullName>
    </submittedName>
</protein>
<dbReference type="Proteomes" id="UP000036426">
    <property type="component" value="Unassembled WGS sequence"/>
</dbReference>
<proteinExistence type="predicted"/>
<evidence type="ECO:0000313" key="2">
    <source>
        <dbReference type="Proteomes" id="UP000036426"/>
    </source>
</evidence>
<dbReference type="EMBL" id="LDOV01000001">
    <property type="protein sequence ID" value="KLV03025.1"/>
    <property type="molecule type" value="Genomic_DNA"/>
</dbReference>
<gene>
    <name evidence="1" type="ORF">ABT58_00360</name>
</gene>
<accession>A0A0J1GTF3</accession>
<reference evidence="1 2" key="1">
    <citation type="submission" date="2015-05" db="EMBL/GenBank/DDBJ databases">
        <title>Photobacterium galathea sp. nov.</title>
        <authorList>
            <person name="Machado H."/>
            <person name="Gram L."/>
        </authorList>
    </citation>
    <scope>NUCLEOTIDE SEQUENCE [LARGE SCALE GENOMIC DNA]</scope>
    <source>
        <strain evidence="1 2">DSM 25995</strain>
    </source>
</reference>
<dbReference type="AlphaFoldDB" id="A0A0J1GTF3"/>
<sequence>MINTTHDLFDIVARYAIDFSYRYSINVCDMTISFDTRHNQGLKTVIVHHNPTMYHPWEIDLIFSDAKTWAYATDTLPSFHPLFAKGEDEVGRLYGVFKTMPAEIEVYLLKITRDMQPLDISTYQSMSYC</sequence>
<comment type="caution">
    <text evidence="1">The sequence shown here is derived from an EMBL/GenBank/DDBJ whole genome shotgun (WGS) entry which is preliminary data.</text>
</comment>